<organism evidence="9 10">
    <name type="scientific">Clostridium intestinale</name>
    <dbReference type="NCBI Taxonomy" id="36845"/>
    <lineage>
        <taxon>Bacteria</taxon>
        <taxon>Bacillati</taxon>
        <taxon>Bacillota</taxon>
        <taxon>Clostridia</taxon>
        <taxon>Eubacteriales</taxon>
        <taxon>Clostridiaceae</taxon>
        <taxon>Clostridium</taxon>
    </lineage>
</organism>
<dbReference type="GO" id="GO:0009401">
    <property type="term" value="P:phosphoenolpyruvate-dependent sugar phosphotransferase system"/>
    <property type="evidence" value="ECO:0007669"/>
    <property type="project" value="UniProtKB-KW"/>
</dbReference>
<gene>
    <name evidence="9" type="ORF">HZF06_06885</name>
</gene>
<dbReference type="CDD" id="cd00006">
    <property type="entry name" value="PTS_IIA_man"/>
    <property type="match status" value="1"/>
</dbReference>
<comment type="subcellular location">
    <subcellularLocation>
        <location evidence="1">Cytoplasm</location>
    </subcellularLocation>
</comment>
<dbReference type="RefSeq" id="WP_181602943.1">
    <property type="nucleotide sequence ID" value="NZ_CP059378.1"/>
</dbReference>
<dbReference type="Gene3D" id="3.40.50.510">
    <property type="entry name" value="Phosphotransferase system, mannose-type IIA component"/>
    <property type="match status" value="1"/>
</dbReference>
<keyword evidence="6" id="KW-0598">Phosphotransferase system</keyword>
<dbReference type="PROSITE" id="PS51096">
    <property type="entry name" value="PTS_EIIA_TYPE_4"/>
    <property type="match status" value="1"/>
</dbReference>
<dbReference type="EMBL" id="CP059378">
    <property type="protein sequence ID" value="QLY81301.1"/>
    <property type="molecule type" value="Genomic_DNA"/>
</dbReference>
<evidence type="ECO:0000259" key="8">
    <source>
        <dbReference type="PROSITE" id="PS51096"/>
    </source>
</evidence>
<evidence type="ECO:0000313" key="10">
    <source>
        <dbReference type="Proteomes" id="UP000512286"/>
    </source>
</evidence>
<dbReference type="InterPro" id="IPR036662">
    <property type="entry name" value="PTS_EIIA_man-typ_sf"/>
</dbReference>
<dbReference type="PANTHER" id="PTHR33799:SF1">
    <property type="entry name" value="PTS SYSTEM MANNOSE-SPECIFIC EIIAB COMPONENT-RELATED"/>
    <property type="match status" value="1"/>
</dbReference>
<keyword evidence="7" id="KW-0418">Kinase</keyword>
<dbReference type="Pfam" id="PF03610">
    <property type="entry name" value="EIIA-man"/>
    <property type="match status" value="1"/>
</dbReference>
<evidence type="ECO:0000256" key="2">
    <source>
        <dbReference type="ARBA" id="ARBA00022448"/>
    </source>
</evidence>
<feature type="domain" description="PTS EIIA type-4" evidence="8">
    <location>
        <begin position="1"/>
        <end position="130"/>
    </location>
</feature>
<evidence type="ECO:0000256" key="7">
    <source>
        <dbReference type="ARBA" id="ARBA00022777"/>
    </source>
</evidence>
<dbReference type="Proteomes" id="UP000512286">
    <property type="component" value="Chromosome"/>
</dbReference>
<protein>
    <submittedName>
        <fullName evidence="9">PTS fructose transporter subunit IIA</fullName>
    </submittedName>
</protein>
<reference evidence="9 10" key="1">
    <citation type="submission" date="2020-07" db="EMBL/GenBank/DDBJ databases">
        <title>Electron transfer.</title>
        <authorList>
            <person name="Huang L."/>
            <person name="Liu X."/>
            <person name="Zhou S."/>
        </authorList>
    </citation>
    <scope>NUCLEOTIDE SEQUENCE [LARGE SCALE GENOMIC DNA]</scope>
    <source>
        <strain evidence="9 10">Lx1</strain>
    </source>
</reference>
<dbReference type="GO" id="GO:0016301">
    <property type="term" value="F:kinase activity"/>
    <property type="evidence" value="ECO:0007669"/>
    <property type="project" value="UniProtKB-KW"/>
</dbReference>
<keyword evidence="5" id="KW-0808">Transferase</keyword>
<evidence type="ECO:0000256" key="1">
    <source>
        <dbReference type="ARBA" id="ARBA00004496"/>
    </source>
</evidence>
<keyword evidence="2" id="KW-0813">Transport</keyword>
<proteinExistence type="predicted"/>
<evidence type="ECO:0000313" key="9">
    <source>
        <dbReference type="EMBL" id="QLY81301.1"/>
    </source>
</evidence>
<dbReference type="InterPro" id="IPR051471">
    <property type="entry name" value="Bacterial_PTS_sugar_comp"/>
</dbReference>
<keyword evidence="4" id="KW-0762">Sugar transport</keyword>
<evidence type="ECO:0000256" key="3">
    <source>
        <dbReference type="ARBA" id="ARBA00022490"/>
    </source>
</evidence>
<dbReference type="SUPFAM" id="SSF53062">
    <property type="entry name" value="PTS system fructose IIA component-like"/>
    <property type="match status" value="1"/>
</dbReference>
<evidence type="ECO:0000256" key="4">
    <source>
        <dbReference type="ARBA" id="ARBA00022597"/>
    </source>
</evidence>
<keyword evidence="3" id="KW-0963">Cytoplasm</keyword>
<name>A0A7D6ZIG3_9CLOT</name>
<dbReference type="InterPro" id="IPR004701">
    <property type="entry name" value="PTS_EIIA_man-typ"/>
</dbReference>
<sequence>MLGIVIATHGTLSDGIKDAAEVIMGNTENIVTVNLNAGDDVEKLGKKINSSILEVNQGEGVLVLVDLVSASPYNQSVLVTNQLEQELKDKVYIIGGVNLPMLLEIINHQILGTQIEIVAKSAAEQAKDCISLWHAPVDVDVDLDDTNEDDDF</sequence>
<evidence type="ECO:0000256" key="6">
    <source>
        <dbReference type="ARBA" id="ARBA00022683"/>
    </source>
</evidence>
<dbReference type="AlphaFoldDB" id="A0A7D6ZIG3"/>
<accession>A0A7D6ZIG3</accession>
<dbReference type="PANTHER" id="PTHR33799">
    <property type="entry name" value="PTS PERMEASE-RELATED-RELATED"/>
    <property type="match status" value="1"/>
</dbReference>
<dbReference type="GO" id="GO:0005737">
    <property type="term" value="C:cytoplasm"/>
    <property type="evidence" value="ECO:0007669"/>
    <property type="project" value="UniProtKB-SubCell"/>
</dbReference>
<dbReference type="InterPro" id="IPR033887">
    <property type="entry name" value="PTS_IIA_man"/>
</dbReference>
<dbReference type="KEGG" id="cint:HZF06_06885"/>
<dbReference type="GO" id="GO:0016020">
    <property type="term" value="C:membrane"/>
    <property type="evidence" value="ECO:0007669"/>
    <property type="project" value="InterPro"/>
</dbReference>
<evidence type="ECO:0000256" key="5">
    <source>
        <dbReference type="ARBA" id="ARBA00022679"/>
    </source>
</evidence>